<feature type="transmembrane region" description="Helical" evidence="5">
    <location>
        <begin position="46"/>
        <end position="67"/>
    </location>
</feature>
<name>A0A167NR65_CALVF</name>
<evidence type="ECO:0000256" key="2">
    <source>
        <dbReference type="ARBA" id="ARBA00022792"/>
    </source>
</evidence>
<evidence type="ECO:0000256" key="5">
    <source>
        <dbReference type="SAM" id="Phobius"/>
    </source>
</evidence>
<evidence type="ECO:0000256" key="1">
    <source>
        <dbReference type="ARBA" id="ARBA00004273"/>
    </source>
</evidence>
<evidence type="ECO:0000313" key="7">
    <source>
        <dbReference type="Proteomes" id="UP000076738"/>
    </source>
</evidence>
<evidence type="ECO:0000313" key="6">
    <source>
        <dbReference type="EMBL" id="KZO97976.1"/>
    </source>
</evidence>
<keyword evidence="4 5" id="KW-0472">Membrane</keyword>
<gene>
    <name evidence="6" type="ORF">CALVIDRAFT_562375</name>
</gene>
<dbReference type="STRING" id="1330018.A0A167NR65"/>
<dbReference type="Proteomes" id="UP000076738">
    <property type="component" value="Unassembled WGS sequence"/>
</dbReference>
<sequence length="78" mass="8978">MLATRISRAWIPFANSPNHVVQKQKLFQDRFNHHVPVHLIPPRSRVYYTTYLIFFTAGLTGSLYTAFELVVGKQTTAD</sequence>
<dbReference type="InterPro" id="IPR039297">
    <property type="entry name" value="COX7a"/>
</dbReference>
<comment type="subcellular location">
    <subcellularLocation>
        <location evidence="1">Mitochondrion inner membrane</location>
    </subcellularLocation>
</comment>
<dbReference type="GO" id="GO:0005743">
    <property type="term" value="C:mitochondrial inner membrane"/>
    <property type="evidence" value="ECO:0007669"/>
    <property type="project" value="UniProtKB-SubCell"/>
</dbReference>
<dbReference type="AlphaFoldDB" id="A0A167NR65"/>
<evidence type="ECO:0000256" key="4">
    <source>
        <dbReference type="ARBA" id="ARBA00023136"/>
    </source>
</evidence>
<evidence type="ECO:0000256" key="3">
    <source>
        <dbReference type="ARBA" id="ARBA00023128"/>
    </source>
</evidence>
<organism evidence="6 7">
    <name type="scientific">Calocera viscosa (strain TUFC12733)</name>
    <dbReference type="NCBI Taxonomy" id="1330018"/>
    <lineage>
        <taxon>Eukaryota</taxon>
        <taxon>Fungi</taxon>
        <taxon>Dikarya</taxon>
        <taxon>Basidiomycota</taxon>
        <taxon>Agaricomycotina</taxon>
        <taxon>Dacrymycetes</taxon>
        <taxon>Dacrymycetales</taxon>
        <taxon>Dacrymycetaceae</taxon>
        <taxon>Calocera</taxon>
    </lineage>
</organism>
<protein>
    <submittedName>
        <fullName evidence="6">Uncharacterized protein</fullName>
    </submittedName>
</protein>
<accession>A0A167NR65</accession>
<proteinExistence type="predicted"/>
<keyword evidence="3" id="KW-0496">Mitochondrion</keyword>
<keyword evidence="5" id="KW-0812">Transmembrane</keyword>
<dbReference type="Pfam" id="PF02238">
    <property type="entry name" value="COX7a"/>
    <property type="match status" value="1"/>
</dbReference>
<dbReference type="OrthoDB" id="5511599at2759"/>
<dbReference type="EMBL" id="KV417277">
    <property type="protein sequence ID" value="KZO97976.1"/>
    <property type="molecule type" value="Genomic_DNA"/>
</dbReference>
<keyword evidence="7" id="KW-1185">Reference proteome</keyword>
<keyword evidence="2" id="KW-0999">Mitochondrion inner membrane</keyword>
<keyword evidence="5" id="KW-1133">Transmembrane helix</keyword>
<reference evidence="6 7" key="1">
    <citation type="journal article" date="2016" name="Mol. Biol. Evol.">
        <title>Comparative Genomics of Early-Diverging Mushroom-Forming Fungi Provides Insights into the Origins of Lignocellulose Decay Capabilities.</title>
        <authorList>
            <person name="Nagy L.G."/>
            <person name="Riley R."/>
            <person name="Tritt A."/>
            <person name="Adam C."/>
            <person name="Daum C."/>
            <person name="Floudas D."/>
            <person name="Sun H."/>
            <person name="Yadav J.S."/>
            <person name="Pangilinan J."/>
            <person name="Larsson K.H."/>
            <person name="Matsuura K."/>
            <person name="Barry K."/>
            <person name="Labutti K."/>
            <person name="Kuo R."/>
            <person name="Ohm R.A."/>
            <person name="Bhattacharya S.S."/>
            <person name="Shirouzu T."/>
            <person name="Yoshinaga Y."/>
            <person name="Martin F.M."/>
            <person name="Grigoriev I.V."/>
            <person name="Hibbett D.S."/>
        </authorList>
    </citation>
    <scope>NUCLEOTIDE SEQUENCE [LARGE SCALE GENOMIC DNA]</scope>
    <source>
        <strain evidence="6 7">TUFC12733</strain>
    </source>
</reference>